<comment type="caution">
    <text evidence="1">The sequence shown here is derived from an EMBL/GenBank/DDBJ whole genome shotgun (WGS) entry which is preliminary data.</text>
</comment>
<gene>
    <name evidence="1" type="ORF">GCM10017083_21610</name>
</gene>
<dbReference type="AlphaFoldDB" id="A0A919CPA6"/>
<name>A0A919CPA6_9PROT</name>
<dbReference type="PIRSF" id="PIRSF024492">
    <property type="entry name" value="UCP024492"/>
    <property type="match status" value="1"/>
</dbReference>
<dbReference type="Gene3D" id="3.20.20.140">
    <property type="entry name" value="Metal-dependent hydrolases"/>
    <property type="match status" value="1"/>
</dbReference>
<protein>
    <recommendedName>
        <fullName evidence="3">DUF488 domain-containing protein</fullName>
    </recommendedName>
</protein>
<evidence type="ECO:0000313" key="1">
    <source>
        <dbReference type="EMBL" id="GHD49393.1"/>
    </source>
</evidence>
<dbReference type="PANTHER" id="PTHR39337">
    <property type="entry name" value="BLR5642 PROTEIN"/>
    <property type="match status" value="1"/>
</dbReference>
<accession>A0A919CPA6</accession>
<reference evidence="1" key="1">
    <citation type="journal article" date="2014" name="Int. J. Syst. Evol. Microbiol.">
        <title>Complete genome sequence of Corynebacterium casei LMG S-19264T (=DSM 44701T), isolated from a smear-ripened cheese.</title>
        <authorList>
            <consortium name="US DOE Joint Genome Institute (JGI-PGF)"/>
            <person name="Walter F."/>
            <person name="Albersmeier A."/>
            <person name="Kalinowski J."/>
            <person name="Ruckert C."/>
        </authorList>
    </citation>
    <scope>NUCLEOTIDE SEQUENCE</scope>
    <source>
        <strain evidence="1">KCTC 42651</strain>
    </source>
</reference>
<dbReference type="EMBL" id="BMZS01000004">
    <property type="protein sequence ID" value="GHD49393.1"/>
    <property type="molecule type" value="Genomic_DNA"/>
</dbReference>
<organism evidence="1 2">
    <name type="scientific">Thalassobaculum fulvum</name>
    <dbReference type="NCBI Taxonomy" id="1633335"/>
    <lineage>
        <taxon>Bacteria</taxon>
        <taxon>Pseudomonadati</taxon>
        <taxon>Pseudomonadota</taxon>
        <taxon>Alphaproteobacteria</taxon>
        <taxon>Rhodospirillales</taxon>
        <taxon>Thalassobaculaceae</taxon>
        <taxon>Thalassobaculum</taxon>
    </lineage>
</organism>
<evidence type="ECO:0000313" key="2">
    <source>
        <dbReference type="Proteomes" id="UP000630353"/>
    </source>
</evidence>
<dbReference type="Pfam" id="PF04343">
    <property type="entry name" value="DUF488"/>
    <property type="match status" value="2"/>
</dbReference>
<sequence>MGGRAEFWTVGHSNHALDRFIALLRSAGVTAIADVRSAPYSRRVKHFNREPLRAALAEAGIAYVWLGEALGGKRGDAPPPSEDAVNAALDRLADGAARYRVALMCAESDPARCHRSRLVAPLLLARGHTVRHLQADGSVEEHAAVADRIVEVDGGDPRQDRLL</sequence>
<keyword evidence="2" id="KW-1185">Reference proteome</keyword>
<dbReference type="Proteomes" id="UP000630353">
    <property type="component" value="Unassembled WGS sequence"/>
</dbReference>
<evidence type="ECO:0008006" key="3">
    <source>
        <dbReference type="Google" id="ProtNLM"/>
    </source>
</evidence>
<dbReference type="InterPro" id="IPR007438">
    <property type="entry name" value="DUF488"/>
</dbReference>
<reference evidence="1" key="2">
    <citation type="submission" date="2020-09" db="EMBL/GenBank/DDBJ databases">
        <authorList>
            <person name="Sun Q."/>
            <person name="Kim S."/>
        </authorList>
    </citation>
    <scope>NUCLEOTIDE SEQUENCE</scope>
    <source>
        <strain evidence="1">KCTC 42651</strain>
    </source>
</reference>
<dbReference type="PANTHER" id="PTHR39337:SF1">
    <property type="entry name" value="BLR5642 PROTEIN"/>
    <property type="match status" value="1"/>
</dbReference>
<dbReference type="RefSeq" id="WP_189989239.1">
    <property type="nucleotide sequence ID" value="NZ_BMZS01000004.1"/>
</dbReference>
<proteinExistence type="predicted"/>
<dbReference type="InterPro" id="IPR014519">
    <property type="entry name" value="UCP024492"/>
</dbReference>